<name>A0A382J811_9ZZZZ</name>
<protein>
    <submittedName>
        <fullName evidence="1">Uncharacterized protein</fullName>
    </submittedName>
</protein>
<proteinExistence type="predicted"/>
<reference evidence="1" key="1">
    <citation type="submission" date="2018-05" db="EMBL/GenBank/DDBJ databases">
        <authorList>
            <person name="Lanie J.A."/>
            <person name="Ng W.-L."/>
            <person name="Kazmierczak K.M."/>
            <person name="Andrzejewski T.M."/>
            <person name="Davidsen T.M."/>
            <person name="Wayne K.J."/>
            <person name="Tettelin H."/>
            <person name="Glass J.I."/>
            <person name="Rusch D."/>
            <person name="Podicherti R."/>
            <person name="Tsui H.-C.T."/>
            <person name="Winkler M.E."/>
        </authorList>
    </citation>
    <scope>NUCLEOTIDE SEQUENCE</scope>
</reference>
<evidence type="ECO:0000313" key="1">
    <source>
        <dbReference type="EMBL" id="SVC07769.1"/>
    </source>
</evidence>
<gene>
    <name evidence="1" type="ORF">METZ01_LOCUS260623</name>
</gene>
<dbReference type="EMBL" id="UINC01072265">
    <property type="protein sequence ID" value="SVC07769.1"/>
    <property type="molecule type" value="Genomic_DNA"/>
</dbReference>
<sequence length="130" mass="15209">MIGYIDNQDNVIAVEHGWNLGHPKDLGRFLNSKFPTKEDAKNIVNGGIVVVNEEPQAYQYVDGYGDVICERLAMDKTLHRPHIEYLYLFMKGSWQVSDNGIDWESVENFIEWEEQIEKRRLERNLRKVIA</sequence>
<accession>A0A382J811</accession>
<organism evidence="1">
    <name type="scientific">marine metagenome</name>
    <dbReference type="NCBI Taxonomy" id="408172"/>
    <lineage>
        <taxon>unclassified sequences</taxon>
        <taxon>metagenomes</taxon>
        <taxon>ecological metagenomes</taxon>
    </lineage>
</organism>
<dbReference type="AlphaFoldDB" id="A0A382J811"/>